<dbReference type="GO" id="GO:0004622">
    <property type="term" value="F:phosphatidylcholine lysophospholipase activity"/>
    <property type="evidence" value="ECO:0007669"/>
    <property type="project" value="TreeGrafter"/>
</dbReference>
<dbReference type="SUPFAM" id="SSF52266">
    <property type="entry name" value="SGNH hydrolase"/>
    <property type="match status" value="1"/>
</dbReference>
<evidence type="ECO:0000313" key="3">
    <source>
        <dbReference type="Proteomes" id="UP000018296"/>
    </source>
</evidence>
<dbReference type="OrthoDB" id="26855at2"/>
<comment type="caution">
    <text evidence="2">The sequence shown here is derived from an EMBL/GenBank/DDBJ whole genome shotgun (WGS) entry which is preliminary data.</text>
</comment>
<dbReference type="PANTHER" id="PTHR30383">
    <property type="entry name" value="THIOESTERASE 1/PROTEASE 1/LYSOPHOSPHOLIPASE L1"/>
    <property type="match status" value="1"/>
</dbReference>
<sequence length="222" mass="25115">MLNERPLYVALGDSLTVGVGSTLFQPNFVKLFHHDLEVYYQTPIERRVFAKNGATTAAILQSLSRPEVMEAVQNANFITLTGGGNDFLKAGKVWLKTGDFSVVLQATQQSLSHFDQMINQIITIHSNRPIPLMIRVLNLYNPLFYIPETNRWLENYNQRLLSLERYPAVQVADIYHAFSGHESQLLSFDHIHPNPIGYRVMAQATAALGFELTPFQTSTTFN</sequence>
<evidence type="ECO:0000259" key="1">
    <source>
        <dbReference type="Pfam" id="PF13472"/>
    </source>
</evidence>
<dbReference type="EMBL" id="AWTC01000003">
    <property type="protein sequence ID" value="EST12830.1"/>
    <property type="molecule type" value="Genomic_DNA"/>
</dbReference>
<keyword evidence="3" id="KW-1185">Reference proteome</keyword>
<gene>
    <name evidence="2" type="ORF">P343_04060</name>
</gene>
<dbReference type="InterPro" id="IPR013830">
    <property type="entry name" value="SGNH_hydro"/>
</dbReference>
<accession>V6IZD0</accession>
<dbReference type="STRING" id="1395513.P343_04060"/>
<dbReference type="InterPro" id="IPR051532">
    <property type="entry name" value="Ester_Hydrolysis_Enzymes"/>
</dbReference>
<protein>
    <submittedName>
        <fullName evidence="2">Lysophospholipase</fullName>
    </submittedName>
</protein>
<name>V6IZD0_9BACL</name>
<evidence type="ECO:0000313" key="2">
    <source>
        <dbReference type="EMBL" id="EST12830.1"/>
    </source>
</evidence>
<dbReference type="PANTHER" id="PTHR30383:SF27">
    <property type="entry name" value="SPORE GERMINATION LIPASE LIPC"/>
    <property type="match status" value="1"/>
</dbReference>
<feature type="domain" description="SGNH hydrolase-type esterase" evidence="1">
    <location>
        <begin position="10"/>
        <end position="200"/>
    </location>
</feature>
<proteinExistence type="predicted"/>
<dbReference type="eggNOG" id="COG2755">
    <property type="taxonomic scope" value="Bacteria"/>
</dbReference>
<dbReference type="InterPro" id="IPR036514">
    <property type="entry name" value="SGNH_hydro_sf"/>
</dbReference>
<dbReference type="RefSeq" id="WP_023509119.1">
    <property type="nucleotide sequence ID" value="NZ_AWTC01000003.1"/>
</dbReference>
<dbReference type="Pfam" id="PF13472">
    <property type="entry name" value="Lipase_GDSL_2"/>
    <property type="match status" value="1"/>
</dbReference>
<dbReference type="Gene3D" id="3.40.50.1110">
    <property type="entry name" value="SGNH hydrolase"/>
    <property type="match status" value="1"/>
</dbReference>
<dbReference type="AlphaFoldDB" id="V6IZD0"/>
<reference evidence="2 3" key="1">
    <citation type="journal article" date="2013" name="Genome Announc.">
        <title>Genome Sequence of Sporolactobacillus laevolacticus DSM442, an Efficient Polymer-Grade D-Lactate Producer from Agricultural Waste Cottonseed as a Nitrogen Source.</title>
        <authorList>
            <person name="Wang H."/>
            <person name="Wang L."/>
            <person name="Ju J."/>
            <person name="Yu B."/>
            <person name="Ma Y."/>
        </authorList>
    </citation>
    <scope>NUCLEOTIDE SEQUENCE [LARGE SCALE GENOMIC DNA]</scope>
    <source>
        <strain evidence="2 3">DSM 442</strain>
    </source>
</reference>
<organism evidence="2 3">
    <name type="scientific">Sporolactobacillus laevolacticus DSM 442</name>
    <dbReference type="NCBI Taxonomy" id="1395513"/>
    <lineage>
        <taxon>Bacteria</taxon>
        <taxon>Bacillati</taxon>
        <taxon>Bacillota</taxon>
        <taxon>Bacilli</taxon>
        <taxon>Bacillales</taxon>
        <taxon>Sporolactobacillaceae</taxon>
        <taxon>Sporolactobacillus</taxon>
    </lineage>
</organism>
<dbReference type="Proteomes" id="UP000018296">
    <property type="component" value="Unassembled WGS sequence"/>
</dbReference>
<dbReference type="PATRIC" id="fig|1395513.3.peg.832"/>